<feature type="compositionally biased region" description="Polar residues" evidence="1">
    <location>
        <begin position="128"/>
        <end position="141"/>
    </location>
</feature>
<evidence type="ECO:0000256" key="1">
    <source>
        <dbReference type="SAM" id="MobiDB-lite"/>
    </source>
</evidence>
<comment type="caution">
    <text evidence="2">The sequence shown here is derived from an EMBL/GenBank/DDBJ whole genome shotgun (WGS) entry which is preliminary data.</text>
</comment>
<gene>
    <name evidence="2" type="ORF">CFIO01_03259</name>
</gene>
<proteinExistence type="predicted"/>
<dbReference type="AlphaFoldDB" id="A0A010SJY8"/>
<feature type="region of interest" description="Disordered" evidence="1">
    <location>
        <begin position="118"/>
        <end position="141"/>
    </location>
</feature>
<evidence type="ECO:0000313" key="2">
    <source>
        <dbReference type="EMBL" id="EXF85188.1"/>
    </source>
</evidence>
<sequence length="141" mass="15492">MPTVVKSQPNFVDVDTEKAMTSSVEFLEFLPEYSHTDHDILRISFESSDNTCRSAAMVKLPGWLTASSWWSASGDRQKTFSSQSARRHNSALDGVNFPVISARRVPLSITKSPMVAFNDTRRSGQGTGKSNSEFMASIPGS</sequence>
<dbReference type="Proteomes" id="UP000020467">
    <property type="component" value="Unassembled WGS sequence"/>
</dbReference>
<dbReference type="KEGG" id="cfj:CFIO01_03259"/>
<protein>
    <submittedName>
        <fullName evidence="2">Uncharacterized protein</fullName>
    </submittedName>
</protein>
<name>A0A010SJY8_9PEZI</name>
<evidence type="ECO:0000313" key="3">
    <source>
        <dbReference type="Proteomes" id="UP000020467"/>
    </source>
</evidence>
<organism evidence="2 3">
    <name type="scientific">Colletotrichum fioriniae PJ7</name>
    <dbReference type="NCBI Taxonomy" id="1445577"/>
    <lineage>
        <taxon>Eukaryota</taxon>
        <taxon>Fungi</taxon>
        <taxon>Dikarya</taxon>
        <taxon>Ascomycota</taxon>
        <taxon>Pezizomycotina</taxon>
        <taxon>Sordariomycetes</taxon>
        <taxon>Hypocreomycetidae</taxon>
        <taxon>Glomerellales</taxon>
        <taxon>Glomerellaceae</taxon>
        <taxon>Colletotrichum</taxon>
        <taxon>Colletotrichum acutatum species complex</taxon>
    </lineage>
</organism>
<dbReference type="OrthoDB" id="9978173at2759"/>
<keyword evidence="3" id="KW-1185">Reference proteome</keyword>
<accession>A0A010SJY8</accession>
<reference evidence="2 3" key="1">
    <citation type="submission" date="2014-02" db="EMBL/GenBank/DDBJ databases">
        <title>The genome sequence of Colletotrichum fioriniae PJ7.</title>
        <authorList>
            <person name="Baroncelli R."/>
            <person name="Thon M.R."/>
        </authorList>
    </citation>
    <scope>NUCLEOTIDE SEQUENCE [LARGE SCALE GENOMIC DNA]</scope>
    <source>
        <strain evidence="2 3">PJ7</strain>
    </source>
</reference>
<dbReference type="EMBL" id="JARH01000118">
    <property type="protein sequence ID" value="EXF85188.1"/>
    <property type="molecule type" value="Genomic_DNA"/>
</dbReference>
<dbReference type="HOGENOM" id="CLU_1825134_0_0_1"/>